<gene>
    <name evidence="1" type="ORF">NM688_g8488</name>
</gene>
<organism evidence="1 2">
    <name type="scientific">Phlebia brevispora</name>
    <dbReference type="NCBI Taxonomy" id="194682"/>
    <lineage>
        <taxon>Eukaryota</taxon>
        <taxon>Fungi</taxon>
        <taxon>Dikarya</taxon>
        <taxon>Basidiomycota</taxon>
        <taxon>Agaricomycotina</taxon>
        <taxon>Agaricomycetes</taxon>
        <taxon>Polyporales</taxon>
        <taxon>Meruliaceae</taxon>
        <taxon>Phlebia</taxon>
    </lineage>
</organism>
<sequence>MRVDPKISVWQGGITSFTNTPSQTTMNVFAIGASRNIGYFAAVRLLNKGATVTFLLRSPSVFDDDQVIQRYVQSGHARLIQGDGLNASDVAKAWELALEGSAHVDLVLFTLGQ</sequence>
<proteinExistence type="predicted"/>
<comment type="caution">
    <text evidence="1">The sequence shown here is derived from an EMBL/GenBank/DDBJ whole genome shotgun (WGS) entry which is preliminary data.</text>
</comment>
<evidence type="ECO:0000313" key="2">
    <source>
        <dbReference type="Proteomes" id="UP001148662"/>
    </source>
</evidence>
<protein>
    <submittedName>
        <fullName evidence="1">Uncharacterized protein</fullName>
    </submittedName>
</protein>
<dbReference type="EMBL" id="JANHOG010002296">
    <property type="protein sequence ID" value="KAJ3524876.1"/>
    <property type="molecule type" value="Genomic_DNA"/>
</dbReference>
<dbReference type="Proteomes" id="UP001148662">
    <property type="component" value="Unassembled WGS sequence"/>
</dbReference>
<reference evidence="1" key="1">
    <citation type="submission" date="2022-07" db="EMBL/GenBank/DDBJ databases">
        <title>Genome Sequence of Phlebia brevispora.</title>
        <authorList>
            <person name="Buettner E."/>
        </authorList>
    </citation>
    <scope>NUCLEOTIDE SEQUENCE</scope>
    <source>
        <strain evidence="1">MPL23</strain>
    </source>
</reference>
<accession>A0ACC1RU23</accession>
<keyword evidence="2" id="KW-1185">Reference proteome</keyword>
<evidence type="ECO:0000313" key="1">
    <source>
        <dbReference type="EMBL" id="KAJ3524876.1"/>
    </source>
</evidence>
<name>A0ACC1RU23_9APHY</name>